<dbReference type="PANTHER" id="PTHR48022:SF28">
    <property type="entry name" value="MAJOR FACILITATOR SUPERFAMILY (MFS) PROFILE DOMAIN-CONTAINING PROTEIN-RELATED"/>
    <property type="match status" value="1"/>
</dbReference>
<feature type="domain" description="Major facilitator superfamily (MFS) profile" evidence="8">
    <location>
        <begin position="66"/>
        <end position="503"/>
    </location>
</feature>
<feature type="transmembrane region" description="Helical" evidence="7">
    <location>
        <begin position="388"/>
        <end position="406"/>
    </location>
</feature>
<proteinExistence type="inferred from homology"/>
<keyword evidence="10" id="KW-1185">Reference proteome</keyword>
<keyword evidence="4 7" id="KW-0812">Transmembrane</keyword>
<evidence type="ECO:0000256" key="5">
    <source>
        <dbReference type="ARBA" id="ARBA00022989"/>
    </source>
</evidence>
<feature type="transmembrane region" description="Helical" evidence="7">
    <location>
        <begin position="412"/>
        <end position="435"/>
    </location>
</feature>
<dbReference type="PANTHER" id="PTHR48022">
    <property type="entry name" value="PLASTIDIC GLUCOSE TRANSPORTER 4"/>
    <property type="match status" value="1"/>
</dbReference>
<evidence type="ECO:0000313" key="10">
    <source>
        <dbReference type="Proteomes" id="UP000276215"/>
    </source>
</evidence>
<evidence type="ECO:0000313" key="9">
    <source>
        <dbReference type="EMBL" id="RPA91539.1"/>
    </source>
</evidence>
<organism evidence="9 10">
    <name type="scientific">Choiromyces venosus 120613-1</name>
    <dbReference type="NCBI Taxonomy" id="1336337"/>
    <lineage>
        <taxon>Eukaryota</taxon>
        <taxon>Fungi</taxon>
        <taxon>Dikarya</taxon>
        <taxon>Ascomycota</taxon>
        <taxon>Pezizomycotina</taxon>
        <taxon>Pezizomycetes</taxon>
        <taxon>Pezizales</taxon>
        <taxon>Tuberaceae</taxon>
        <taxon>Choiromyces</taxon>
    </lineage>
</organism>
<gene>
    <name evidence="9" type="ORF">L873DRAFT_1838648</name>
</gene>
<feature type="transmembrane region" description="Helical" evidence="7">
    <location>
        <begin position="108"/>
        <end position="128"/>
    </location>
</feature>
<dbReference type="STRING" id="1336337.A0A3N4IZV6"/>
<dbReference type="OrthoDB" id="6133115at2759"/>
<dbReference type="AlphaFoldDB" id="A0A3N4IZV6"/>
<keyword evidence="3" id="KW-0813">Transport</keyword>
<evidence type="ECO:0000256" key="7">
    <source>
        <dbReference type="SAM" id="Phobius"/>
    </source>
</evidence>
<evidence type="ECO:0000256" key="6">
    <source>
        <dbReference type="ARBA" id="ARBA00023136"/>
    </source>
</evidence>
<feature type="transmembrane region" description="Helical" evidence="7">
    <location>
        <begin position="318"/>
        <end position="336"/>
    </location>
</feature>
<dbReference type="InterPro" id="IPR036259">
    <property type="entry name" value="MFS_trans_sf"/>
</dbReference>
<dbReference type="Proteomes" id="UP000276215">
    <property type="component" value="Unassembled WGS sequence"/>
</dbReference>
<dbReference type="InterPro" id="IPR005828">
    <property type="entry name" value="MFS_sugar_transport-like"/>
</dbReference>
<dbReference type="InterPro" id="IPR003663">
    <property type="entry name" value="Sugar/inositol_transpt"/>
</dbReference>
<protein>
    <submittedName>
        <fullName evidence="9">General substrate transporter</fullName>
    </submittedName>
</protein>
<name>A0A3N4IZV6_9PEZI</name>
<reference evidence="9 10" key="1">
    <citation type="journal article" date="2018" name="Nat. Ecol. Evol.">
        <title>Pezizomycetes genomes reveal the molecular basis of ectomycorrhizal truffle lifestyle.</title>
        <authorList>
            <person name="Murat C."/>
            <person name="Payen T."/>
            <person name="Noel B."/>
            <person name="Kuo A."/>
            <person name="Morin E."/>
            <person name="Chen J."/>
            <person name="Kohler A."/>
            <person name="Krizsan K."/>
            <person name="Balestrini R."/>
            <person name="Da Silva C."/>
            <person name="Montanini B."/>
            <person name="Hainaut M."/>
            <person name="Levati E."/>
            <person name="Barry K.W."/>
            <person name="Belfiori B."/>
            <person name="Cichocki N."/>
            <person name="Clum A."/>
            <person name="Dockter R.B."/>
            <person name="Fauchery L."/>
            <person name="Guy J."/>
            <person name="Iotti M."/>
            <person name="Le Tacon F."/>
            <person name="Lindquist E.A."/>
            <person name="Lipzen A."/>
            <person name="Malagnac F."/>
            <person name="Mello A."/>
            <person name="Molinier V."/>
            <person name="Miyauchi S."/>
            <person name="Poulain J."/>
            <person name="Riccioni C."/>
            <person name="Rubini A."/>
            <person name="Sitrit Y."/>
            <person name="Splivallo R."/>
            <person name="Traeger S."/>
            <person name="Wang M."/>
            <person name="Zifcakova L."/>
            <person name="Wipf D."/>
            <person name="Zambonelli A."/>
            <person name="Paolocci F."/>
            <person name="Nowrousian M."/>
            <person name="Ottonello S."/>
            <person name="Baldrian P."/>
            <person name="Spatafora J.W."/>
            <person name="Henrissat B."/>
            <person name="Nagy L.G."/>
            <person name="Aury J.M."/>
            <person name="Wincker P."/>
            <person name="Grigoriev I.V."/>
            <person name="Bonfante P."/>
            <person name="Martin F.M."/>
        </authorList>
    </citation>
    <scope>NUCLEOTIDE SEQUENCE [LARGE SCALE GENOMIC DNA]</scope>
    <source>
        <strain evidence="9 10">120613-1</strain>
    </source>
</reference>
<evidence type="ECO:0000259" key="8">
    <source>
        <dbReference type="PROSITE" id="PS50850"/>
    </source>
</evidence>
<accession>A0A3N4IZV6</accession>
<feature type="transmembrane region" description="Helical" evidence="7">
    <location>
        <begin position="231"/>
        <end position="249"/>
    </location>
</feature>
<evidence type="ECO:0000256" key="4">
    <source>
        <dbReference type="ARBA" id="ARBA00022692"/>
    </source>
</evidence>
<feature type="transmembrane region" description="Helical" evidence="7">
    <location>
        <begin position="447"/>
        <end position="466"/>
    </location>
</feature>
<comment type="subcellular location">
    <subcellularLocation>
        <location evidence="1">Membrane</location>
        <topology evidence="1">Multi-pass membrane protein</topology>
    </subcellularLocation>
</comment>
<evidence type="ECO:0000256" key="3">
    <source>
        <dbReference type="ARBA" id="ARBA00022448"/>
    </source>
</evidence>
<feature type="transmembrane region" description="Helical" evidence="7">
    <location>
        <begin position="356"/>
        <end position="376"/>
    </location>
</feature>
<dbReference type="GO" id="GO:0016020">
    <property type="term" value="C:membrane"/>
    <property type="evidence" value="ECO:0007669"/>
    <property type="project" value="UniProtKB-SubCell"/>
</dbReference>
<keyword evidence="6 7" id="KW-0472">Membrane</keyword>
<dbReference type="Gene3D" id="1.20.1250.20">
    <property type="entry name" value="MFS general substrate transporter like domains"/>
    <property type="match status" value="1"/>
</dbReference>
<dbReference type="GO" id="GO:0005351">
    <property type="term" value="F:carbohydrate:proton symporter activity"/>
    <property type="evidence" value="ECO:0007669"/>
    <property type="project" value="TreeGrafter"/>
</dbReference>
<dbReference type="InterPro" id="IPR020846">
    <property type="entry name" value="MFS_dom"/>
</dbReference>
<evidence type="ECO:0000256" key="1">
    <source>
        <dbReference type="ARBA" id="ARBA00004141"/>
    </source>
</evidence>
<sequence>MLGYVPSSLKELKIFHSNFIATFVLPLQFYSSGHSREKNKEKRDKGSLHTFESCGGSSMEISSFTVTVCCCQGFLLLVCDQGVTSGIIGADNKFAKDFNYPNSTTQGTIIAIYDIGCVIGSIMCFYIGERMGRRRMIMAGGITMLIGTAILTSSLTRAQLIVGRIVTGIGNGFNSSTIPVNQTECSPARAHGMLLTTQAVVTIFGLCIAYWLDCGTSFSDSPLQWRLPLGFPAVFALFPVLQVLGLPGAPRWLVAHDRSEEAAEVLANLERKEHTPDHPRIVALSMEIEASAKLESAGGPFKAKELFSTDKIQNFRRILLAIAVIVMQLATGANMINYYTPVVYQSTMGLSRNMPLILGGATSMTYLVGSIIPLFIVHHFGRRPLPMFSSAGLCFCFSMAAILLSIGTVSAAYGACSMAIGSAFNWMAVFAVVEITPIAIESINRRTFIIFAIFNALWIPVVYCFFPETTGLNLEDVDHLFDRGGLTGGVWSKKGQTVKWREL</sequence>
<dbReference type="Pfam" id="PF00083">
    <property type="entry name" value="Sugar_tr"/>
    <property type="match status" value="2"/>
</dbReference>
<dbReference type="SUPFAM" id="SSF103473">
    <property type="entry name" value="MFS general substrate transporter"/>
    <property type="match status" value="1"/>
</dbReference>
<comment type="similarity">
    <text evidence="2">Belongs to the major facilitator superfamily. Sugar transporter (TC 2.A.1.1) family.</text>
</comment>
<keyword evidence="5 7" id="KW-1133">Transmembrane helix</keyword>
<dbReference type="InterPro" id="IPR050360">
    <property type="entry name" value="MFS_Sugar_Transporters"/>
</dbReference>
<feature type="transmembrane region" description="Helical" evidence="7">
    <location>
        <begin position="192"/>
        <end position="211"/>
    </location>
</feature>
<dbReference type="EMBL" id="ML120493">
    <property type="protein sequence ID" value="RPA91539.1"/>
    <property type="molecule type" value="Genomic_DNA"/>
</dbReference>
<evidence type="ECO:0000256" key="2">
    <source>
        <dbReference type="ARBA" id="ARBA00010992"/>
    </source>
</evidence>
<dbReference type="PRINTS" id="PR00171">
    <property type="entry name" value="SUGRTRNSPORT"/>
</dbReference>
<dbReference type="PROSITE" id="PS50850">
    <property type="entry name" value="MFS"/>
    <property type="match status" value="1"/>
</dbReference>